<reference evidence="1 2" key="1">
    <citation type="submission" date="2023-05" db="EMBL/GenBank/DDBJ databases">
        <authorList>
            <person name="Yin Y."/>
            <person name="Lu Z."/>
        </authorList>
    </citation>
    <scope>NUCLEOTIDE SEQUENCE [LARGE SCALE GENOMIC DNA]</scope>
    <source>
        <strain evidence="1 2">ZM22</strain>
    </source>
</reference>
<dbReference type="RefSeq" id="WP_283485804.1">
    <property type="nucleotide sequence ID" value="NZ_CP125947.1"/>
</dbReference>
<sequence length="91" mass="9996">MSKHRTALQAAAGQLIKAIQKEWMDEIGAPAAAQCEQIMLSAHELLQATKQGCLTDVLRGRSITQFLGQDWVQMHPRVQPFIQALATAARA</sequence>
<keyword evidence="2" id="KW-1185">Reference proteome</keyword>
<gene>
    <name evidence="1" type="ORF">QMY55_19685</name>
</gene>
<name>A0ABY8SNP3_9BURK</name>
<evidence type="ECO:0000313" key="2">
    <source>
        <dbReference type="Proteomes" id="UP001240697"/>
    </source>
</evidence>
<proteinExistence type="predicted"/>
<dbReference type="Proteomes" id="UP001240697">
    <property type="component" value="Chromosome"/>
</dbReference>
<protein>
    <submittedName>
        <fullName evidence="1">Uncharacterized protein</fullName>
    </submittedName>
</protein>
<accession>A0ABY8SNP3</accession>
<evidence type="ECO:0000313" key="1">
    <source>
        <dbReference type="EMBL" id="WHS64690.1"/>
    </source>
</evidence>
<organism evidence="1 2">
    <name type="scientific">Comamonas resistens</name>
    <dbReference type="NCBI Taxonomy" id="3046670"/>
    <lineage>
        <taxon>Bacteria</taxon>
        <taxon>Pseudomonadati</taxon>
        <taxon>Pseudomonadota</taxon>
        <taxon>Betaproteobacteria</taxon>
        <taxon>Burkholderiales</taxon>
        <taxon>Comamonadaceae</taxon>
        <taxon>Comamonas</taxon>
    </lineage>
</organism>
<dbReference type="EMBL" id="CP125947">
    <property type="protein sequence ID" value="WHS64690.1"/>
    <property type="molecule type" value="Genomic_DNA"/>
</dbReference>